<keyword evidence="2" id="KW-0812">Transmembrane</keyword>
<feature type="compositionally biased region" description="Basic residues" evidence="1">
    <location>
        <begin position="7"/>
        <end position="16"/>
    </location>
</feature>
<feature type="region of interest" description="Disordered" evidence="1">
    <location>
        <begin position="1"/>
        <end position="24"/>
    </location>
</feature>
<keyword evidence="5" id="KW-1185">Reference proteome</keyword>
<sequence>MRYYSLHGKRTPRSPKTRKDDEMDKTLDTIKTEAEIAKLMAETGKLNAEAAKMIRERAWYPIVIVAAAFTTGAALAKLVIG</sequence>
<evidence type="ECO:0000256" key="2">
    <source>
        <dbReference type="SAM" id="Phobius"/>
    </source>
</evidence>
<evidence type="ECO:0000313" key="5">
    <source>
        <dbReference type="Proteomes" id="UP000001977"/>
    </source>
</evidence>
<dbReference type="EMBL" id="AM167904">
    <property type="protein sequence ID" value="CAJ48950.1"/>
    <property type="molecule type" value="Genomic_DNA"/>
</dbReference>
<name>Q2KYZ7_BORA1</name>
<dbReference type="EMBL" id="AM167904">
    <property type="protein sequence ID" value="CAJ48047.1"/>
    <property type="molecule type" value="Genomic_DNA"/>
</dbReference>
<dbReference type="KEGG" id="bav:BAV0442"/>
<dbReference type="STRING" id="360910.BAV0442"/>
<evidence type="ECO:0000313" key="4">
    <source>
        <dbReference type="EMBL" id="CAJ48950.1"/>
    </source>
</evidence>
<feature type="transmembrane region" description="Helical" evidence="2">
    <location>
        <begin position="58"/>
        <end position="80"/>
    </location>
</feature>
<keyword evidence="2" id="KW-1133">Transmembrane helix</keyword>
<organism evidence="3 5">
    <name type="scientific">Bordetella avium (strain 197N)</name>
    <dbReference type="NCBI Taxonomy" id="360910"/>
    <lineage>
        <taxon>Bacteria</taxon>
        <taxon>Pseudomonadati</taxon>
        <taxon>Pseudomonadota</taxon>
        <taxon>Betaproteobacteria</taxon>
        <taxon>Burkholderiales</taxon>
        <taxon>Alcaligenaceae</taxon>
        <taxon>Bordetella</taxon>
    </lineage>
</organism>
<protein>
    <submittedName>
        <fullName evidence="4">Phage protein</fullName>
    </submittedName>
    <submittedName>
        <fullName evidence="3">Phage-related protein</fullName>
    </submittedName>
</protein>
<dbReference type="eggNOG" id="ENOG50315JX">
    <property type="taxonomic scope" value="Bacteria"/>
</dbReference>
<dbReference type="AlphaFoldDB" id="Q2KYZ7"/>
<evidence type="ECO:0000256" key="1">
    <source>
        <dbReference type="SAM" id="MobiDB-lite"/>
    </source>
</evidence>
<accession>Q2KYZ7</accession>
<dbReference type="HOGENOM" id="CLU_189288_4_0_4"/>
<keyword evidence="2" id="KW-0472">Membrane</keyword>
<gene>
    <name evidence="3" type="ordered locus">BAV0442</name>
    <name evidence="4" type="ordered locus">BAV1341</name>
</gene>
<dbReference type="Proteomes" id="UP000001977">
    <property type="component" value="Chromosome"/>
</dbReference>
<proteinExistence type="predicted"/>
<evidence type="ECO:0000313" key="3">
    <source>
        <dbReference type="EMBL" id="CAJ48047.1"/>
    </source>
</evidence>
<dbReference type="KEGG" id="bav:BAV1341"/>
<reference evidence="3 5" key="1">
    <citation type="journal article" date="2006" name="J. Bacteriol.">
        <title>Comparison of the genome sequence of the poultry pathogen Bordetella avium with those of B. bronchiseptica, B. pertussis, and B. parapertussis reveals extensive diversity in surface structures associated with host interaction.</title>
        <authorList>
            <person name="Sebaihia M."/>
            <person name="Preston A."/>
            <person name="Maskell D.J."/>
            <person name="Kuzmiak H."/>
            <person name="Connell T.D."/>
            <person name="King N.D."/>
            <person name="Orndorff P.E."/>
            <person name="Miyamoto D.M."/>
            <person name="Thomson N.R."/>
            <person name="Harris D."/>
            <person name="Goble A."/>
            <person name="Lord A."/>
            <person name="Murphy L."/>
            <person name="Quail M.A."/>
            <person name="Rutter S."/>
            <person name="Squares R."/>
            <person name="Squares S."/>
            <person name="Woodward J."/>
            <person name="Parkhill J."/>
            <person name="Temple L.M."/>
        </authorList>
    </citation>
    <scope>NUCLEOTIDE SEQUENCE [LARGE SCALE GENOMIC DNA]</scope>
    <source>
        <strain evidence="3 5">197N</strain>
    </source>
</reference>